<dbReference type="Proteomes" id="UP000799436">
    <property type="component" value="Unassembled WGS sequence"/>
</dbReference>
<evidence type="ECO:0000256" key="11">
    <source>
        <dbReference type="RuleBase" id="RU000488"/>
    </source>
</evidence>
<dbReference type="PANTHER" id="PTHR45624">
    <property type="entry name" value="MITOCHONDRIAL BASIC AMINO ACIDS TRANSPORTER-RELATED"/>
    <property type="match status" value="1"/>
</dbReference>
<evidence type="ECO:0000256" key="2">
    <source>
        <dbReference type="ARBA" id="ARBA00006375"/>
    </source>
</evidence>
<accession>A0A6G1KUX3</accession>
<gene>
    <name evidence="13" type="ORF">EJ03DRAFT_47749</name>
</gene>
<keyword evidence="3 11" id="KW-0813">Transport</keyword>
<dbReference type="GO" id="GO:0022857">
    <property type="term" value="F:transmembrane transporter activity"/>
    <property type="evidence" value="ECO:0007669"/>
    <property type="project" value="TreeGrafter"/>
</dbReference>
<protein>
    <submittedName>
        <fullName evidence="13">Mitochondrial carrier</fullName>
    </submittedName>
</protein>
<keyword evidence="7" id="KW-1133">Transmembrane helix</keyword>
<keyword evidence="6" id="KW-0999">Mitochondrion inner membrane</keyword>
<evidence type="ECO:0000256" key="9">
    <source>
        <dbReference type="ARBA" id="ARBA00023136"/>
    </source>
</evidence>
<feature type="region of interest" description="Disordered" evidence="12">
    <location>
        <begin position="15"/>
        <end position="36"/>
    </location>
</feature>
<sequence>MSDIIHAAPLPPNIREGGTFDGRGTPRKRQENASTGVGAATMRALSARFLAFYFRAPMKAFFRSRVDYMGYARAINPAVQAGEKWSWRMTSPALLASAVKQHGWSFIPNQILPPLMANTLIGAVLYTAYLQTLGLFHEPAMRATKRIEPLPPPSATFAAGFIAGSFQSIVAAPLDALQVRFQSREFVAGKYSNMWQYASMKIREIGTRGIFAGWTLSLLRDSFGNAAFFGVFEYVKGQCFYSFVSNLYGHWGKLTGFQKDVIQAQQRDGKAAGSPVIRPHYLLEPTFLALAGVAASVVQAAILHPVSRIQEIHYGRLEWIDSHTRDAEKASRQSALRLYASAYKKTFKECLAIARRECGPGTQGIRRWLFKDFWLRTVTQVPSTAAGLIVFEVIRRRYGDNSDVVRINKDGYDILLV</sequence>
<evidence type="ECO:0000256" key="3">
    <source>
        <dbReference type="ARBA" id="ARBA00022448"/>
    </source>
</evidence>
<evidence type="ECO:0000256" key="4">
    <source>
        <dbReference type="ARBA" id="ARBA00022692"/>
    </source>
</evidence>
<keyword evidence="9 10" id="KW-0472">Membrane</keyword>
<evidence type="ECO:0000313" key="14">
    <source>
        <dbReference type="Proteomes" id="UP000799436"/>
    </source>
</evidence>
<dbReference type="InterPro" id="IPR018108">
    <property type="entry name" value="MCP_transmembrane"/>
</dbReference>
<organism evidence="13 14">
    <name type="scientific">Teratosphaeria nubilosa</name>
    <dbReference type="NCBI Taxonomy" id="161662"/>
    <lineage>
        <taxon>Eukaryota</taxon>
        <taxon>Fungi</taxon>
        <taxon>Dikarya</taxon>
        <taxon>Ascomycota</taxon>
        <taxon>Pezizomycotina</taxon>
        <taxon>Dothideomycetes</taxon>
        <taxon>Dothideomycetidae</taxon>
        <taxon>Mycosphaerellales</taxon>
        <taxon>Teratosphaeriaceae</taxon>
        <taxon>Teratosphaeria</taxon>
    </lineage>
</organism>
<proteinExistence type="inferred from homology"/>
<evidence type="ECO:0000256" key="5">
    <source>
        <dbReference type="ARBA" id="ARBA00022737"/>
    </source>
</evidence>
<name>A0A6G1KUX3_9PEZI</name>
<dbReference type="OrthoDB" id="3364892at2759"/>
<keyword evidence="14" id="KW-1185">Reference proteome</keyword>
<dbReference type="GO" id="GO:0031966">
    <property type="term" value="C:mitochondrial membrane"/>
    <property type="evidence" value="ECO:0007669"/>
    <property type="project" value="UniProtKB-SubCell"/>
</dbReference>
<keyword evidence="5" id="KW-0677">Repeat</keyword>
<dbReference type="Pfam" id="PF00153">
    <property type="entry name" value="Mito_carr"/>
    <property type="match status" value="1"/>
</dbReference>
<dbReference type="InterPro" id="IPR050567">
    <property type="entry name" value="Mitochondrial_Carrier"/>
</dbReference>
<dbReference type="SUPFAM" id="SSF103506">
    <property type="entry name" value="Mitochondrial carrier"/>
    <property type="match status" value="1"/>
</dbReference>
<dbReference type="EMBL" id="ML995949">
    <property type="protein sequence ID" value="KAF2763968.1"/>
    <property type="molecule type" value="Genomic_DNA"/>
</dbReference>
<feature type="repeat" description="Solcar" evidence="10">
    <location>
        <begin position="151"/>
        <end position="238"/>
    </location>
</feature>
<comment type="subcellular location">
    <subcellularLocation>
        <location evidence="1">Mitochondrion membrane</location>
        <topology evidence="1">Multi-pass membrane protein</topology>
    </subcellularLocation>
</comment>
<dbReference type="InterPro" id="IPR023395">
    <property type="entry name" value="MCP_dom_sf"/>
</dbReference>
<evidence type="ECO:0000313" key="13">
    <source>
        <dbReference type="EMBL" id="KAF2763968.1"/>
    </source>
</evidence>
<dbReference type="Gene3D" id="1.50.40.10">
    <property type="entry name" value="Mitochondrial carrier domain"/>
    <property type="match status" value="1"/>
</dbReference>
<evidence type="ECO:0000256" key="7">
    <source>
        <dbReference type="ARBA" id="ARBA00022989"/>
    </source>
</evidence>
<evidence type="ECO:0000256" key="8">
    <source>
        <dbReference type="ARBA" id="ARBA00023128"/>
    </source>
</evidence>
<dbReference type="AlphaFoldDB" id="A0A6G1KUX3"/>
<evidence type="ECO:0000256" key="1">
    <source>
        <dbReference type="ARBA" id="ARBA00004225"/>
    </source>
</evidence>
<evidence type="ECO:0000256" key="10">
    <source>
        <dbReference type="PROSITE-ProRule" id="PRU00282"/>
    </source>
</evidence>
<keyword evidence="4 10" id="KW-0812">Transmembrane</keyword>
<evidence type="ECO:0000256" key="12">
    <source>
        <dbReference type="SAM" id="MobiDB-lite"/>
    </source>
</evidence>
<evidence type="ECO:0000256" key="6">
    <source>
        <dbReference type="ARBA" id="ARBA00022792"/>
    </source>
</evidence>
<dbReference type="PROSITE" id="PS50920">
    <property type="entry name" value="SOLCAR"/>
    <property type="match status" value="1"/>
</dbReference>
<comment type="similarity">
    <text evidence="2 11">Belongs to the mitochondrial carrier (TC 2.A.29) family.</text>
</comment>
<keyword evidence="8" id="KW-0496">Mitochondrion</keyword>
<reference evidence="13" key="1">
    <citation type="journal article" date="2020" name="Stud. Mycol.">
        <title>101 Dothideomycetes genomes: a test case for predicting lifestyles and emergence of pathogens.</title>
        <authorList>
            <person name="Haridas S."/>
            <person name="Albert R."/>
            <person name="Binder M."/>
            <person name="Bloem J."/>
            <person name="Labutti K."/>
            <person name="Salamov A."/>
            <person name="Andreopoulos B."/>
            <person name="Baker S."/>
            <person name="Barry K."/>
            <person name="Bills G."/>
            <person name="Bluhm B."/>
            <person name="Cannon C."/>
            <person name="Castanera R."/>
            <person name="Culley D."/>
            <person name="Daum C."/>
            <person name="Ezra D."/>
            <person name="Gonzalez J."/>
            <person name="Henrissat B."/>
            <person name="Kuo A."/>
            <person name="Liang C."/>
            <person name="Lipzen A."/>
            <person name="Lutzoni F."/>
            <person name="Magnuson J."/>
            <person name="Mondo S."/>
            <person name="Nolan M."/>
            <person name="Ohm R."/>
            <person name="Pangilinan J."/>
            <person name="Park H.-J."/>
            <person name="Ramirez L."/>
            <person name="Alfaro M."/>
            <person name="Sun H."/>
            <person name="Tritt A."/>
            <person name="Yoshinaga Y."/>
            <person name="Zwiers L.-H."/>
            <person name="Turgeon B."/>
            <person name="Goodwin S."/>
            <person name="Spatafora J."/>
            <person name="Crous P."/>
            <person name="Grigoriev I."/>
        </authorList>
    </citation>
    <scope>NUCLEOTIDE SEQUENCE</scope>
    <source>
        <strain evidence="13">CBS 116005</strain>
    </source>
</reference>
<dbReference type="PANTHER" id="PTHR45624:SF26">
    <property type="entry name" value="CARRIER PROTEIN, PUTATIVE (AFU_ORTHOLOGUE AFUA_1G07710)-RELATED"/>
    <property type="match status" value="1"/>
</dbReference>